<gene>
    <name evidence="3" type="ORF">SAMN05421544_10229</name>
</gene>
<dbReference type="OrthoDB" id="1222125at2"/>
<name>A0A1G6ZC92_9FLAO</name>
<dbReference type="RefSeq" id="WP_092735775.1">
    <property type="nucleotide sequence ID" value="NZ_FNAS01000002.1"/>
</dbReference>
<dbReference type="InterPro" id="IPR012424">
    <property type="entry name" value="Conjugative_transposon_TraJ_C"/>
</dbReference>
<keyword evidence="1" id="KW-1133">Transmembrane helix</keyword>
<evidence type="ECO:0000256" key="1">
    <source>
        <dbReference type="SAM" id="Phobius"/>
    </source>
</evidence>
<feature type="domain" description="Conjugative transposon TraJ C-terminal" evidence="2">
    <location>
        <begin position="67"/>
        <end position="397"/>
    </location>
</feature>
<evidence type="ECO:0000313" key="3">
    <source>
        <dbReference type="EMBL" id="SDD99923.1"/>
    </source>
</evidence>
<feature type="transmembrane region" description="Helical" evidence="1">
    <location>
        <begin position="263"/>
        <end position="281"/>
    </location>
</feature>
<dbReference type="EMBL" id="FNAS01000002">
    <property type="protein sequence ID" value="SDD99923.1"/>
    <property type="molecule type" value="Genomic_DNA"/>
</dbReference>
<feature type="transmembrane region" description="Helical" evidence="1">
    <location>
        <begin position="331"/>
        <end position="352"/>
    </location>
</feature>
<reference evidence="3 4" key="1">
    <citation type="submission" date="2016-10" db="EMBL/GenBank/DDBJ databases">
        <authorList>
            <person name="de Groot N.N."/>
        </authorList>
    </citation>
    <scope>NUCLEOTIDE SEQUENCE [LARGE SCALE GENOMIC DNA]</scope>
    <source>
        <strain evidence="3 4">DSM 24015</strain>
    </source>
</reference>
<dbReference type="Proteomes" id="UP000198517">
    <property type="component" value="Unassembled WGS sequence"/>
</dbReference>
<dbReference type="AlphaFoldDB" id="A0A1G6ZC92"/>
<evidence type="ECO:0000313" key="4">
    <source>
        <dbReference type="Proteomes" id="UP000198517"/>
    </source>
</evidence>
<feature type="transmembrane region" description="Helical" evidence="1">
    <location>
        <begin position="235"/>
        <end position="256"/>
    </location>
</feature>
<dbReference type="Pfam" id="PF07863">
    <property type="entry name" value="CtnDOT_TraJ"/>
    <property type="match status" value="1"/>
</dbReference>
<accession>A0A1G6ZC92</accession>
<proteinExistence type="predicted"/>
<dbReference type="STRING" id="1071918.SAMN05421544_10229"/>
<evidence type="ECO:0000259" key="2">
    <source>
        <dbReference type="Pfam" id="PF07863"/>
    </source>
</evidence>
<keyword evidence="4" id="KW-1185">Reference proteome</keyword>
<feature type="transmembrane region" description="Helical" evidence="1">
    <location>
        <begin position="209"/>
        <end position="229"/>
    </location>
</feature>
<sequence length="405" mass="44942">MKRKLVIFGVFAVVILVPVFMFGQNHSDSANTLKFLQGDGAIEKWFIEIFDKLQVKINDQASAASLVGRAIGSLGMLMYMGYLGWRMQEGMDAWSVTPMIKPIIVGMILINWVPFTRMLQAPFEALGNPTKASFKEVQKDAEDLRAKKFELQNKIIDFIIEEKVKDNLAKKKLENDKDLINLGIDDKFNEIMIPIEKWSLSIQFRLQKLVASIIEFLGLAILRICIYLIFFIQKIWVFVLIVLGPFAIGISLIPGFESSMNNWIAKFININLYTFIAYTIMNIGQELILAGYHMQIDRLNQIVNDSGTIDKAMAYLFISKDGLIYDELFPIVAYLITAIGILMTPTIADTIVSAGGAGIMSKAKSAATTVQSKAKGAASGIAKGGRMIGNVATNVGGKLMGMIKK</sequence>
<keyword evidence="1" id="KW-0472">Membrane</keyword>
<protein>
    <recommendedName>
        <fullName evidence="2">Conjugative transposon TraJ C-terminal domain-containing protein</fullName>
    </recommendedName>
</protein>
<organism evidence="3 4">
    <name type="scientific">Riemerella columbipharyngis</name>
    <dbReference type="NCBI Taxonomy" id="1071918"/>
    <lineage>
        <taxon>Bacteria</taxon>
        <taxon>Pseudomonadati</taxon>
        <taxon>Bacteroidota</taxon>
        <taxon>Flavobacteriia</taxon>
        <taxon>Flavobacteriales</taxon>
        <taxon>Weeksellaceae</taxon>
        <taxon>Riemerella</taxon>
    </lineage>
</organism>
<keyword evidence="1" id="KW-0812">Transmembrane</keyword>